<dbReference type="InterPro" id="IPR013087">
    <property type="entry name" value="Znf_C2H2_type"/>
</dbReference>
<evidence type="ECO:0000256" key="1">
    <source>
        <dbReference type="SAM" id="MobiDB-lite"/>
    </source>
</evidence>
<protein>
    <recommendedName>
        <fullName evidence="2">C2H2-type domain-containing protein</fullName>
    </recommendedName>
</protein>
<dbReference type="InterPro" id="IPR036236">
    <property type="entry name" value="Znf_C2H2_sf"/>
</dbReference>
<evidence type="ECO:0000313" key="4">
    <source>
        <dbReference type="EMBL" id="CAE6435221.1"/>
    </source>
</evidence>
<dbReference type="Proteomes" id="UP000663861">
    <property type="component" value="Unassembled WGS sequence"/>
</dbReference>
<gene>
    <name evidence="4" type="ORF">RDB_LOCUS31237</name>
    <name evidence="3" type="ORF">RDB_LOCUS38869</name>
</gene>
<dbReference type="SMART" id="SM00355">
    <property type="entry name" value="ZnF_C2H2"/>
    <property type="match status" value="2"/>
</dbReference>
<accession>A0A8H2XS11</accession>
<name>A0A8H2XS11_9AGAM</name>
<sequence>MFDEPSPGGLWEEPSLSPPLGVFNDGRVIPAPTTFYMGAAHNHPGLVGFTTQGHLQQFIPPTFGFAASSQDLPFRNTPVASAESVPSAARFVSPRDLMNVYTRDIGSNRSIQQLNPPNQTTFIPRPGADLPSQSPHIPGWHSHLSSRSFADTPSGLYLGNQTPPSFNNTEPSHTTPVDHSGHAPLPNSRPNPAFAHPTLEPATSSPSGQLPGSPRAKAPFPVTTSHGRINRPKKRTRKPLEKYKKCPVAGCGNLYDPKQSNWERHMDTHTGKKRFECTYQGCGERKTTKDQVIVHIITCHMKIKLRKGVKETQARNAAKAYVIARD</sequence>
<feature type="compositionally biased region" description="Polar residues" evidence="1">
    <location>
        <begin position="201"/>
        <end position="210"/>
    </location>
</feature>
<dbReference type="EMBL" id="CAJMWY010000474">
    <property type="protein sequence ID" value="CAE6435221.1"/>
    <property type="molecule type" value="Genomic_DNA"/>
</dbReference>
<dbReference type="AlphaFoldDB" id="A0A8H2XS11"/>
<evidence type="ECO:0000259" key="2">
    <source>
        <dbReference type="SMART" id="SM00355"/>
    </source>
</evidence>
<feature type="compositionally biased region" description="Polar residues" evidence="1">
    <location>
        <begin position="159"/>
        <end position="177"/>
    </location>
</feature>
<feature type="domain" description="C2H2-type" evidence="2">
    <location>
        <begin position="275"/>
        <end position="300"/>
    </location>
</feature>
<organism evidence="3 5">
    <name type="scientific">Rhizoctonia solani</name>
    <dbReference type="NCBI Taxonomy" id="456999"/>
    <lineage>
        <taxon>Eukaryota</taxon>
        <taxon>Fungi</taxon>
        <taxon>Dikarya</taxon>
        <taxon>Basidiomycota</taxon>
        <taxon>Agaricomycotina</taxon>
        <taxon>Agaricomycetes</taxon>
        <taxon>Cantharellales</taxon>
        <taxon>Ceratobasidiaceae</taxon>
        <taxon>Rhizoctonia</taxon>
    </lineage>
</organism>
<proteinExistence type="predicted"/>
<evidence type="ECO:0000313" key="5">
    <source>
        <dbReference type="Proteomes" id="UP000663888"/>
    </source>
</evidence>
<dbReference type="Gene3D" id="3.30.160.60">
    <property type="entry name" value="Classic Zinc Finger"/>
    <property type="match status" value="1"/>
</dbReference>
<evidence type="ECO:0000313" key="3">
    <source>
        <dbReference type="EMBL" id="CAE6433631.1"/>
    </source>
</evidence>
<dbReference type="Proteomes" id="UP000663888">
    <property type="component" value="Unassembled WGS sequence"/>
</dbReference>
<dbReference type="SUPFAM" id="SSF57667">
    <property type="entry name" value="beta-beta-alpha zinc fingers"/>
    <property type="match status" value="1"/>
</dbReference>
<feature type="domain" description="C2H2-type" evidence="2">
    <location>
        <begin position="244"/>
        <end position="269"/>
    </location>
</feature>
<comment type="caution">
    <text evidence="3">The sequence shown here is derived from an EMBL/GenBank/DDBJ whole genome shotgun (WGS) entry which is preliminary data.</text>
</comment>
<dbReference type="EMBL" id="CAJMWX010000829">
    <property type="protein sequence ID" value="CAE6433631.1"/>
    <property type="molecule type" value="Genomic_DNA"/>
</dbReference>
<reference evidence="3" key="1">
    <citation type="submission" date="2021-01" db="EMBL/GenBank/DDBJ databases">
        <authorList>
            <person name="Kaushik A."/>
        </authorList>
    </citation>
    <scope>NUCLEOTIDE SEQUENCE</scope>
    <source>
        <strain evidence="3">AG4-R118</strain>
        <strain evidence="4">AG4-RS23</strain>
    </source>
</reference>
<feature type="region of interest" description="Disordered" evidence="1">
    <location>
        <begin position="151"/>
        <end position="236"/>
    </location>
</feature>